<gene>
    <name evidence="1" type="ORF">GALL_419240</name>
</gene>
<reference evidence="1" key="1">
    <citation type="submission" date="2016-10" db="EMBL/GenBank/DDBJ databases">
        <title>Sequence of Gallionella enrichment culture.</title>
        <authorList>
            <person name="Poehlein A."/>
            <person name="Muehling M."/>
            <person name="Daniel R."/>
        </authorList>
    </citation>
    <scope>NUCLEOTIDE SEQUENCE</scope>
</reference>
<name>A0A1J5PY38_9ZZZZ</name>
<proteinExistence type="predicted"/>
<protein>
    <submittedName>
        <fullName evidence="1">Uncharacterized protein</fullName>
    </submittedName>
</protein>
<accession>A0A1J5PY38</accession>
<dbReference type="AlphaFoldDB" id="A0A1J5PY38"/>
<dbReference type="EMBL" id="MLJW01001880">
    <property type="protein sequence ID" value="OIQ76398.1"/>
    <property type="molecule type" value="Genomic_DNA"/>
</dbReference>
<sequence>MRGTDHGAVAVSALVDKGPLTGNGAKGRRSTFRLNLDRVWQGLPSRRRIENLLLAIHRRHSLDLLAHRVHSIRDRQNPADRAASMGTPLALVAGSRPCPQQVLEQGLAIRPVRALCHGQFARLQALLQFHMGAGDLGHQRVRIPVTEMLHRLELAGTTPAQILFQIDVKQMARHFISVAHG</sequence>
<organism evidence="1">
    <name type="scientific">mine drainage metagenome</name>
    <dbReference type="NCBI Taxonomy" id="410659"/>
    <lineage>
        <taxon>unclassified sequences</taxon>
        <taxon>metagenomes</taxon>
        <taxon>ecological metagenomes</taxon>
    </lineage>
</organism>
<comment type="caution">
    <text evidence="1">The sequence shown here is derived from an EMBL/GenBank/DDBJ whole genome shotgun (WGS) entry which is preliminary data.</text>
</comment>
<evidence type="ECO:0000313" key="1">
    <source>
        <dbReference type="EMBL" id="OIQ76398.1"/>
    </source>
</evidence>